<feature type="transmembrane region" description="Helical" evidence="7">
    <location>
        <begin position="144"/>
        <end position="166"/>
    </location>
</feature>
<protein>
    <recommendedName>
        <fullName evidence="8">Rhodopsin domain-containing protein</fullName>
    </recommendedName>
</protein>
<evidence type="ECO:0000256" key="1">
    <source>
        <dbReference type="ARBA" id="ARBA00004141"/>
    </source>
</evidence>
<evidence type="ECO:0000256" key="6">
    <source>
        <dbReference type="SAM" id="MobiDB-lite"/>
    </source>
</evidence>
<keyword evidence="2 7" id="KW-0812">Transmembrane</keyword>
<feature type="transmembrane region" description="Helical" evidence="7">
    <location>
        <begin position="263"/>
        <end position="284"/>
    </location>
</feature>
<reference evidence="9 10" key="1">
    <citation type="submission" date="2023-09" db="EMBL/GenBank/DDBJ databases">
        <title>Multi-omics analysis of a traditional fermented food reveals byproduct-associated fungal strains for waste-to-food upcycling.</title>
        <authorList>
            <consortium name="Lawrence Berkeley National Laboratory"/>
            <person name="Rekdal V.M."/>
            <person name="Villalobos-Escobedo J.M."/>
            <person name="Rodriguez-Valeron N."/>
            <person name="Garcia M.O."/>
            <person name="Vasquez D.P."/>
            <person name="Damayanti I."/>
            <person name="Sorensen P.M."/>
            <person name="Baidoo E.E."/>
            <person name="De Carvalho A.C."/>
            <person name="Riley R."/>
            <person name="Lipzen A."/>
            <person name="He G."/>
            <person name="Yan M."/>
            <person name="Haridas S."/>
            <person name="Daum C."/>
            <person name="Yoshinaga Y."/>
            <person name="Ng V."/>
            <person name="Grigoriev I.V."/>
            <person name="Munk R."/>
            <person name="Nuraida L."/>
            <person name="Wijaya C.H."/>
            <person name="Morales P.-C."/>
            <person name="Keasling J.D."/>
        </authorList>
    </citation>
    <scope>NUCLEOTIDE SEQUENCE [LARGE SCALE GENOMIC DNA]</scope>
    <source>
        <strain evidence="9 10">FGSC 2613</strain>
    </source>
</reference>
<evidence type="ECO:0000313" key="10">
    <source>
        <dbReference type="Proteomes" id="UP001451303"/>
    </source>
</evidence>
<keyword evidence="3 7" id="KW-1133">Transmembrane helix</keyword>
<feature type="transmembrane region" description="Helical" evidence="7">
    <location>
        <begin position="227"/>
        <end position="251"/>
    </location>
</feature>
<name>A0ABR3DFE3_NEUIN</name>
<feature type="region of interest" description="Disordered" evidence="6">
    <location>
        <begin position="370"/>
        <end position="429"/>
    </location>
</feature>
<sequence length="464" mass="51579">MGDNYTTGVEPEEARRFVIECWSLQGVAYVVIGLRYFSRIRQVGWRKLALDDFFMLLALFAYTAESFMPYIFVSWCHGLANNGMTDEHRATLSRDSDEYKMRVNGAKLNVSGLLLYTTLLWLLKGCWTVYYTRLTADICFMRRWMLGAYIIMPLTYIACVCVALLQCVPLHRQWQIYPDPGNHCQPAISVLQTVFVMVMNTATDFYLLGIPVPMLWKSNLPWSQKLVLFIMFSGGFLEMTFGIMRCVSILTKGNRDPAQTGYWSVRESFVSFVLTNMPMVYPLIRRSVLRAIYSLGGCLCPGSGTNSTTDKNDNSIGSNGVMLTRYRSPYPIDSPVFPPTYHGSSHRWGSNPDPIAPIPGSQTFWLSTTDEEGTTGTNTTGTTGTTGTGPRGSGEDISRKDTYPTAANRSGGMLSFRSTCESPTRSRNDCGRPALAIQTAGSPYLGVVTSVESSGMIAEQPHHG</sequence>
<feature type="transmembrane region" description="Helical" evidence="7">
    <location>
        <begin position="113"/>
        <end position="132"/>
    </location>
</feature>
<feature type="compositionally biased region" description="Low complexity" evidence="6">
    <location>
        <begin position="374"/>
        <end position="383"/>
    </location>
</feature>
<dbReference type="PANTHER" id="PTHR33048">
    <property type="entry name" value="PTH11-LIKE INTEGRAL MEMBRANE PROTEIN (AFU_ORTHOLOGUE AFUA_5G11245)"/>
    <property type="match status" value="1"/>
</dbReference>
<gene>
    <name evidence="9" type="ORF">QR685DRAFT_551955</name>
</gene>
<proteinExistence type="inferred from homology"/>
<keyword evidence="10" id="KW-1185">Reference proteome</keyword>
<feature type="transmembrane region" description="Helical" evidence="7">
    <location>
        <begin position="17"/>
        <end position="37"/>
    </location>
</feature>
<keyword evidence="4 7" id="KW-0472">Membrane</keyword>
<evidence type="ECO:0000256" key="7">
    <source>
        <dbReference type="SAM" id="Phobius"/>
    </source>
</evidence>
<dbReference type="InterPro" id="IPR049326">
    <property type="entry name" value="Rhodopsin_dom_fungi"/>
</dbReference>
<comment type="similarity">
    <text evidence="5">Belongs to the SAT4 family.</text>
</comment>
<evidence type="ECO:0000256" key="2">
    <source>
        <dbReference type="ARBA" id="ARBA00022692"/>
    </source>
</evidence>
<evidence type="ECO:0000259" key="8">
    <source>
        <dbReference type="Pfam" id="PF20684"/>
    </source>
</evidence>
<evidence type="ECO:0000256" key="5">
    <source>
        <dbReference type="ARBA" id="ARBA00038359"/>
    </source>
</evidence>
<feature type="transmembrane region" description="Helical" evidence="7">
    <location>
        <begin position="49"/>
        <end position="72"/>
    </location>
</feature>
<dbReference type="EMBL" id="JAVLET010000003">
    <property type="protein sequence ID" value="KAL0471334.1"/>
    <property type="molecule type" value="Genomic_DNA"/>
</dbReference>
<dbReference type="PANTHER" id="PTHR33048:SF2">
    <property type="entry name" value="SRPK"/>
    <property type="match status" value="1"/>
</dbReference>
<evidence type="ECO:0000256" key="4">
    <source>
        <dbReference type="ARBA" id="ARBA00023136"/>
    </source>
</evidence>
<accession>A0ABR3DFE3</accession>
<dbReference type="Proteomes" id="UP001451303">
    <property type="component" value="Unassembled WGS sequence"/>
</dbReference>
<evidence type="ECO:0000256" key="3">
    <source>
        <dbReference type="ARBA" id="ARBA00022989"/>
    </source>
</evidence>
<feature type="transmembrane region" description="Helical" evidence="7">
    <location>
        <begin position="186"/>
        <end position="207"/>
    </location>
</feature>
<comment type="caution">
    <text evidence="9">The sequence shown here is derived from an EMBL/GenBank/DDBJ whole genome shotgun (WGS) entry which is preliminary data.</text>
</comment>
<organism evidence="9 10">
    <name type="scientific">Neurospora intermedia</name>
    <dbReference type="NCBI Taxonomy" id="5142"/>
    <lineage>
        <taxon>Eukaryota</taxon>
        <taxon>Fungi</taxon>
        <taxon>Dikarya</taxon>
        <taxon>Ascomycota</taxon>
        <taxon>Pezizomycotina</taxon>
        <taxon>Sordariomycetes</taxon>
        <taxon>Sordariomycetidae</taxon>
        <taxon>Sordariales</taxon>
        <taxon>Sordariaceae</taxon>
        <taxon>Neurospora</taxon>
    </lineage>
</organism>
<feature type="compositionally biased region" description="Basic and acidic residues" evidence="6">
    <location>
        <begin position="393"/>
        <end position="402"/>
    </location>
</feature>
<comment type="subcellular location">
    <subcellularLocation>
        <location evidence="1">Membrane</location>
        <topology evidence="1">Multi-pass membrane protein</topology>
    </subcellularLocation>
</comment>
<feature type="domain" description="Rhodopsin" evidence="8">
    <location>
        <begin position="35"/>
        <end position="286"/>
    </location>
</feature>
<dbReference type="Pfam" id="PF20684">
    <property type="entry name" value="Fung_rhodopsin"/>
    <property type="match status" value="1"/>
</dbReference>
<dbReference type="InterPro" id="IPR052337">
    <property type="entry name" value="SAT4-like"/>
</dbReference>
<evidence type="ECO:0000313" key="9">
    <source>
        <dbReference type="EMBL" id="KAL0471334.1"/>
    </source>
</evidence>